<feature type="binding site" evidence="14">
    <location>
        <position position="156"/>
    </location>
    <ligand>
        <name>ATP</name>
        <dbReference type="ChEBI" id="CHEBI:30616"/>
    </ligand>
</feature>
<evidence type="ECO:0000313" key="19">
    <source>
        <dbReference type="Proteomes" id="UP000185469"/>
    </source>
</evidence>
<comment type="function">
    <text evidence="12">Cell wall formation.</text>
</comment>
<dbReference type="InterPro" id="IPR005905">
    <property type="entry name" value="D_ala_D_ala"/>
</dbReference>
<comment type="similarity">
    <text evidence="2 12">Belongs to the D-alanine--D-alanine ligase family.</text>
</comment>
<proteinExistence type="inferred from homology"/>
<keyword evidence="11 12" id="KW-0961">Cell wall biogenesis/degradation</keyword>
<dbReference type="EC" id="6.3.2.4" evidence="12"/>
<dbReference type="GO" id="GO:0005524">
    <property type="term" value="F:ATP binding"/>
    <property type="evidence" value="ECO:0007669"/>
    <property type="project" value="UniProtKB-UniRule"/>
</dbReference>
<feature type="binding site" evidence="15">
    <location>
        <position position="331"/>
    </location>
    <ligand>
        <name>Mg(2+)</name>
        <dbReference type="ChEBI" id="CHEBI:18420"/>
        <label>2</label>
    </ligand>
</feature>
<evidence type="ECO:0000256" key="1">
    <source>
        <dbReference type="ARBA" id="ARBA00001936"/>
    </source>
</evidence>
<feature type="binding site" evidence="14">
    <location>
        <begin position="233"/>
        <end position="240"/>
    </location>
    <ligand>
        <name>ATP</name>
        <dbReference type="ChEBI" id="CHEBI:30616"/>
    </ligand>
</feature>
<keyword evidence="3 12" id="KW-0436">Ligase</keyword>
<reference evidence="18 19" key="1">
    <citation type="submission" date="2014-08" db="EMBL/GenBank/DDBJ databases">
        <title>Complete genome sequence of Corynebacterium sphenisci CECT 5990(T) (=DSM 44792(T)), isolated from healthy wild penguins.</title>
        <authorList>
            <person name="Ruckert C."/>
            <person name="Albersmeier A."/>
            <person name="Winkler A."/>
            <person name="Kalinowski J."/>
        </authorList>
    </citation>
    <scope>NUCLEOTIDE SEQUENCE [LARGE SCALE GENOMIC DNA]</scope>
    <source>
        <strain evidence="18 19">DSM 44792</strain>
    </source>
</reference>
<comment type="cofactor">
    <cofactor evidence="15">
        <name>Mg(2+)</name>
        <dbReference type="ChEBI" id="CHEBI:18420"/>
    </cofactor>
    <cofactor evidence="15">
        <name>Mn(2+)</name>
        <dbReference type="ChEBI" id="CHEBI:29035"/>
    </cofactor>
    <text evidence="15">Binds 2 magnesium or manganese ions per subunit.</text>
</comment>
<feature type="active site" evidence="13">
    <location>
        <position position="342"/>
    </location>
</feature>
<evidence type="ECO:0000256" key="5">
    <source>
        <dbReference type="ARBA" id="ARBA00022741"/>
    </source>
</evidence>
<keyword evidence="5 14" id="KW-0547">Nucleotide-binding</keyword>
<dbReference type="InterPro" id="IPR011761">
    <property type="entry name" value="ATP-grasp"/>
</dbReference>
<evidence type="ECO:0000256" key="4">
    <source>
        <dbReference type="ARBA" id="ARBA00022723"/>
    </source>
</evidence>
<dbReference type="GO" id="GO:0008716">
    <property type="term" value="F:D-alanine-D-alanine ligase activity"/>
    <property type="evidence" value="ECO:0007669"/>
    <property type="project" value="UniProtKB-UniRule"/>
</dbReference>
<dbReference type="Pfam" id="PF01820">
    <property type="entry name" value="Dala_Dala_lig_N"/>
    <property type="match status" value="1"/>
</dbReference>
<dbReference type="KEGG" id="csph:CSPHI_04780"/>
<dbReference type="PROSITE" id="PS50975">
    <property type="entry name" value="ATP_GRASP"/>
    <property type="match status" value="1"/>
</dbReference>
<feature type="binding site" evidence="15">
    <location>
        <position position="333"/>
    </location>
    <ligand>
        <name>Mg(2+)</name>
        <dbReference type="ChEBI" id="CHEBI:18420"/>
        <label>2</label>
    </ligand>
</feature>
<accession>A0A1L7CXC5</accession>
<dbReference type="SUPFAM" id="SSF52440">
    <property type="entry name" value="PreATP-grasp domain"/>
    <property type="match status" value="1"/>
</dbReference>
<evidence type="ECO:0000259" key="17">
    <source>
        <dbReference type="PROSITE" id="PS50975"/>
    </source>
</evidence>
<evidence type="ECO:0000313" key="18">
    <source>
        <dbReference type="EMBL" id="APT90468.1"/>
    </source>
</evidence>
<keyword evidence="7 15" id="KW-0460">Magnesium</keyword>
<protein>
    <recommendedName>
        <fullName evidence="12">D-alanine--D-alanine ligase</fullName>
        <ecNumber evidence="12">6.3.2.4</ecNumber>
    </recommendedName>
    <alternativeName>
        <fullName evidence="12">D-Ala-D-Ala ligase</fullName>
    </alternativeName>
    <alternativeName>
        <fullName evidence="12">D-alanylalanine synthetase</fullName>
    </alternativeName>
</protein>
<keyword evidence="4 15" id="KW-0479">Metal-binding</keyword>
<evidence type="ECO:0000256" key="16">
    <source>
        <dbReference type="PROSITE-ProRule" id="PRU00409"/>
    </source>
</evidence>
<dbReference type="PROSITE" id="PS00843">
    <property type="entry name" value="DALA_DALA_LIGASE_1"/>
    <property type="match status" value="1"/>
</dbReference>
<feature type="active site" evidence="13">
    <location>
        <position position="203"/>
    </location>
</feature>
<dbReference type="Gene3D" id="3.30.470.20">
    <property type="entry name" value="ATP-grasp fold, B domain"/>
    <property type="match status" value="1"/>
</dbReference>
<dbReference type="FunFam" id="3.30.470.20:FF:000008">
    <property type="entry name" value="D-alanine--D-alanine ligase"/>
    <property type="match status" value="1"/>
</dbReference>
<dbReference type="UniPathway" id="UPA00219"/>
<dbReference type="GO" id="GO:0071555">
    <property type="term" value="P:cell wall organization"/>
    <property type="evidence" value="ECO:0007669"/>
    <property type="project" value="UniProtKB-KW"/>
</dbReference>
<dbReference type="AlphaFoldDB" id="A0A1L7CXC5"/>
<comment type="cofactor">
    <cofactor evidence="1">
        <name>Mn(2+)</name>
        <dbReference type="ChEBI" id="CHEBI:29035"/>
    </cofactor>
</comment>
<organism evidence="18 19">
    <name type="scientific">Corynebacterium sphenisci DSM 44792</name>
    <dbReference type="NCBI Taxonomy" id="1437874"/>
    <lineage>
        <taxon>Bacteria</taxon>
        <taxon>Bacillati</taxon>
        <taxon>Actinomycetota</taxon>
        <taxon>Actinomycetes</taxon>
        <taxon>Mycobacteriales</taxon>
        <taxon>Corynebacteriaceae</taxon>
        <taxon>Corynebacterium</taxon>
    </lineage>
</organism>
<feature type="domain" description="ATP-grasp" evidence="17">
    <location>
        <begin position="160"/>
        <end position="364"/>
    </location>
</feature>
<feature type="binding site" evidence="15">
    <location>
        <position position="319"/>
    </location>
    <ligand>
        <name>Mg(2+)</name>
        <dbReference type="ChEBI" id="CHEBI:18420"/>
        <label>1</label>
    </ligand>
</feature>
<feature type="binding site" evidence="14">
    <location>
        <begin position="330"/>
        <end position="331"/>
    </location>
    <ligand>
        <name>ATP</name>
        <dbReference type="ChEBI" id="CHEBI:30616"/>
    </ligand>
</feature>
<name>A0A1L7CXC5_9CORY</name>
<keyword evidence="12" id="KW-0963">Cytoplasm</keyword>
<evidence type="ECO:0000256" key="14">
    <source>
        <dbReference type="PIRSR" id="PIRSR039102-2"/>
    </source>
</evidence>
<dbReference type="PANTHER" id="PTHR23132:SF25">
    <property type="entry name" value="D-ALANINE--D-ALANINE LIGASE A"/>
    <property type="match status" value="1"/>
</dbReference>
<dbReference type="Gene3D" id="3.40.50.20">
    <property type="match status" value="1"/>
</dbReference>
<evidence type="ECO:0000256" key="8">
    <source>
        <dbReference type="ARBA" id="ARBA00022960"/>
    </source>
</evidence>
<dbReference type="SUPFAM" id="SSF56059">
    <property type="entry name" value="Glutathione synthetase ATP-binding domain-like"/>
    <property type="match status" value="1"/>
</dbReference>
<dbReference type="InterPro" id="IPR011095">
    <property type="entry name" value="Dala_Dala_lig_C"/>
</dbReference>
<dbReference type="HAMAP" id="MF_00047">
    <property type="entry name" value="Dala_Dala_lig"/>
    <property type="match status" value="1"/>
</dbReference>
<feature type="binding site" evidence="14">
    <location>
        <begin position="195"/>
        <end position="197"/>
    </location>
    <ligand>
        <name>ATP</name>
        <dbReference type="ChEBI" id="CHEBI:30616"/>
    </ligand>
</feature>
<evidence type="ECO:0000256" key="13">
    <source>
        <dbReference type="PIRSR" id="PIRSR039102-1"/>
    </source>
</evidence>
<evidence type="ECO:0000256" key="12">
    <source>
        <dbReference type="HAMAP-Rule" id="MF_00047"/>
    </source>
</evidence>
<keyword evidence="6 16" id="KW-0067">ATP-binding</keyword>
<dbReference type="RefSeq" id="WP_075691720.1">
    <property type="nucleotide sequence ID" value="NZ_CP009248.1"/>
</dbReference>
<dbReference type="PIRSF" id="PIRSF039102">
    <property type="entry name" value="Ddl/VanB"/>
    <property type="match status" value="1"/>
</dbReference>
<evidence type="ECO:0000256" key="2">
    <source>
        <dbReference type="ARBA" id="ARBA00010871"/>
    </source>
</evidence>
<keyword evidence="19" id="KW-1185">Reference proteome</keyword>
<feature type="binding site" evidence="15">
    <location>
        <position position="331"/>
    </location>
    <ligand>
        <name>Mg(2+)</name>
        <dbReference type="ChEBI" id="CHEBI:18420"/>
        <label>1</label>
    </ligand>
</feature>
<dbReference type="NCBIfam" id="TIGR01205">
    <property type="entry name" value="D_ala_D_alaTIGR"/>
    <property type="match status" value="1"/>
</dbReference>
<dbReference type="STRING" id="1437874.CSPHI_04780"/>
<dbReference type="Gene3D" id="3.30.1490.20">
    <property type="entry name" value="ATP-grasp fold, A domain"/>
    <property type="match status" value="1"/>
</dbReference>
<comment type="subcellular location">
    <subcellularLocation>
        <location evidence="12">Cytoplasm</location>
    </subcellularLocation>
</comment>
<dbReference type="OrthoDB" id="9813261at2"/>
<dbReference type="Proteomes" id="UP000185469">
    <property type="component" value="Chromosome"/>
</dbReference>
<evidence type="ECO:0000256" key="3">
    <source>
        <dbReference type="ARBA" id="ARBA00022598"/>
    </source>
</evidence>
<dbReference type="GO" id="GO:0005829">
    <property type="term" value="C:cytosol"/>
    <property type="evidence" value="ECO:0007669"/>
    <property type="project" value="TreeGrafter"/>
</dbReference>
<comment type="catalytic activity">
    <reaction evidence="12">
        <text>2 D-alanine + ATP = D-alanyl-D-alanine + ADP + phosphate + H(+)</text>
        <dbReference type="Rhea" id="RHEA:11224"/>
        <dbReference type="ChEBI" id="CHEBI:15378"/>
        <dbReference type="ChEBI" id="CHEBI:30616"/>
        <dbReference type="ChEBI" id="CHEBI:43474"/>
        <dbReference type="ChEBI" id="CHEBI:57416"/>
        <dbReference type="ChEBI" id="CHEBI:57822"/>
        <dbReference type="ChEBI" id="CHEBI:456216"/>
        <dbReference type="EC" id="6.3.2.4"/>
    </reaction>
</comment>
<feature type="binding site" evidence="14">
    <location>
        <begin position="203"/>
        <end position="204"/>
    </location>
    <ligand>
        <name>ATP</name>
        <dbReference type="ChEBI" id="CHEBI:30616"/>
    </ligand>
</feature>
<dbReference type="GO" id="GO:0008360">
    <property type="term" value="P:regulation of cell shape"/>
    <property type="evidence" value="ECO:0007669"/>
    <property type="project" value="UniProtKB-KW"/>
</dbReference>
<dbReference type="Pfam" id="PF07478">
    <property type="entry name" value="Dala_Dala_lig_C"/>
    <property type="match status" value="1"/>
</dbReference>
<dbReference type="NCBIfam" id="NF002528">
    <property type="entry name" value="PRK01966.1-4"/>
    <property type="match status" value="1"/>
</dbReference>
<dbReference type="GO" id="GO:0009252">
    <property type="term" value="P:peptidoglycan biosynthetic process"/>
    <property type="evidence" value="ECO:0007669"/>
    <property type="project" value="UniProtKB-UniRule"/>
</dbReference>
<dbReference type="InterPro" id="IPR000291">
    <property type="entry name" value="D-Ala_lig_Van_CS"/>
</dbReference>
<evidence type="ECO:0000256" key="7">
    <source>
        <dbReference type="ARBA" id="ARBA00022842"/>
    </source>
</evidence>
<evidence type="ECO:0000256" key="11">
    <source>
        <dbReference type="ARBA" id="ARBA00023316"/>
    </source>
</evidence>
<dbReference type="InterPro" id="IPR016185">
    <property type="entry name" value="PreATP-grasp_dom_sf"/>
</dbReference>
<dbReference type="GO" id="GO:0046872">
    <property type="term" value="F:metal ion binding"/>
    <property type="evidence" value="ECO:0007669"/>
    <property type="project" value="UniProtKB-KW"/>
</dbReference>
<keyword evidence="9 12" id="KW-0573">Peptidoglycan synthesis</keyword>
<evidence type="ECO:0000256" key="9">
    <source>
        <dbReference type="ARBA" id="ARBA00022984"/>
    </source>
</evidence>
<dbReference type="PANTHER" id="PTHR23132">
    <property type="entry name" value="D-ALANINE--D-ALANINE LIGASE"/>
    <property type="match status" value="1"/>
</dbReference>
<dbReference type="InterPro" id="IPR013815">
    <property type="entry name" value="ATP_grasp_subdomain_1"/>
</dbReference>
<gene>
    <name evidence="12" type="primary">ddl</name>
    <name evidence="18" type="ORF">CSPHI_04780</name>
</gene>
<dbReference type="EMBL" id="CP009248">
    <property type="protein sequence ID" value="APT90468.1"/>
    <property type="molecule type" value="Genomic_DNA"/>
</dbReference>
<evidence type="ECO:0000256" key="6">
    <source>
        <dbReference type="ARBA" id="ARBA00022840"/>
    </source>
</evidence>
<keyword evidence="8 12" id="KW-0133">Cell shape</keyword>
<dbReference type="InterPro" id="IPR011127">
    <property type="entry name" value="Dala_Dala_lig_N"/>
</dbReference>
<comment type="pathway">
    <text evidence="12">Cell wall biogenesis; peptidoglycan biosynthesis.</text>
</comment>
<keyword evidence="10 15" id="KW-0464">Manganese</keyword>
<dbReference type="PROSITE" id="PS00844">
    <property type="entry name" value="DALA_DALA_LIGASE_2"/>
    <property type="match status" value="1"/>
</dbReference>
<feature type="active site" evidence="13">
    <location>
        <position position="24"/>
    </location>
</feature>
<sequence length="371" mass="38310">MSQTSSTLGDRPTVAVLYGGASPEHPVSCISASAILATLDPERYRVVPVGITRSGTWVPGVADPGGAIPAGADLPEVAEPGPGGVRLALSADPARPGELRVLSGPNKGAVHAVADVVFPVLHGPNGEDGTIQGLLELSGVPYVGPGVLASAAGMDKERTKNLLAAAGLPIGEQVVLHPGEGLDAAQRERLGLPVFVKPARGGSSIGISRVADWAELDTALALARRHDWKVIVERGIDGAEVECGVLQHPDGALVASAPALLRGTGDSAEGFYGFETKYLDDVVEAEIPAPIGEAATAELQRVARAAFRALGCDGLARVDFFVTESGPVINEINTMPGFTPISMYPKMLAATGVAYPELLDILVRRALVARR</sequence>
<evidence type="ECO:0000256" key="15">
    <source>
        <dbReference type="PIRSR" id="PIRSR039102-3"/>
    </source>
</evidence>
<evidence type="ECO:0000256" key="10">
    <source>
        <dbReference type="ARBA" id="ARBA00023211"/>
    </source>
</evidence>